<evidence type="ECO:0000259" key="1">
    <source>
        <dbReference type="Pfam" id="PF12728"/>
    </source>
</evidence>
<gene>
    <name evidence="2" type="ORF">OUY24_32315</name>
</gene>
<dbReference type="Proteomes" id="UP001212498">
    <property type="component" value="Unassembled WGS sequence"/>
</dbReference>
<sequence length="76" mass="8909">MKPTAINIAHASNRTGTWMTVPELLAELDIKRRTWQRWRALGVAPRCHRLPNGELRIKRRDFESWLDSLAETRRAS</sequence>
<comment type="caution">
    <text evidence="2">The sequence shown here is derived from an EMBL/GenBank/DDBJ whole genome shotgun (WGS) entry which is preliminary data.</text>
</comment>
<dbReference type="InterPro" id="IPR041657">
    <property type="entry name" value="HTH_17"/>
</dbReference>
<dbReference type="Pfam" id="PF12728">
    <property type="entry name" value="HTH_17"/>
    <property type="match status" value="1"/>
</dbReference>
<name>A0ABT4T899_9ACTN</name>
<accession>A0ABT4T899</accession>
<protein>
    <submittedName>
        <fullName evidence="2">Helix-turn-helix domain-containing protein</fullName>
    </submittedName>
</protein>
<dbReference type="EMBL" id="JAPNUD010000133">
    <property type="protein sequence ID" value="MDA0645335.1"/>
    <property type="molecule type" value="Genomic_DNA"/>
</dbReference>
<evidence type="ECO:0000313" key="3">
    <source>
        <dbReference type="Proteomes" id="UP001212498"/>
    </source>
</evidence>
<proteinExistence type="predicted"/>
<dbReference type="RefSeq" id="WP_271279018.1">
    <property type="nucleotide sequence ID" value="NZ_BAABFD010000009.1"/>
</dbReference>
<evidence type="ECO:0000313" key="2">
    <source>
        <dbReference type="EMBL" id="MDA0645335.1"/>
    </source>
</evidence>
<keyword evidence="3" id="KW-1185">Reference proteome</keyword>
<reference evidence="2 3" key="1">
    <citation type="submission" date="2022-11" db="EMBL/GenBank/DDBJ databases">
        <title>Nonomuraea corallina sp. nov., a new species of the genus Nonomuraea isolated from sea side sediment in Thai sea.</title>
        <authorList>
            <person name="Ngamcharungchit C."/>
            <person name="Matsumoto A."/>
            <person name="Suriyachadkun C."/>
            <person name="Panbangred W."/>
            <person name="Inahashi Y."/>
            <person name="Intra B."/>
        </authorList>
    </citation>
    <scope>NUCLEOTIDE SEQUENCE [LARGE SCALE GENOMIC DNA]</scope>
    <source>
        <strain evidence="2 3">DSM 43553</strain>
    </source>
</reference>
<organism evidence="2 3">
    <name type="scientific">Nonomuraea ferruginea</name>
    <dbReference type="NCBI Taxonomy" id="46174"/>
    <lineage>
        <taxon>Bacteria</taxon>
        <taxon>Bacillati</taxon>
        <taxon>Actinomycetota</taxon>
        <taxon>Actinomycetes</taxon>
        <taxon>Streptosporangiales</taxon>
        <taxon>Streptosporangiaceae</taxon>
        <taxon>Nonomuraea</taxon>
    </lineage>
</organism>
<dbReference type="InterPro" id="IPR009061">
    <property type="entry name" value="DNA-bd_dom_put_sf"/>
</dbReference>
<feature type="domain" description="Helix-turn-helix" evidence="1">
    <location>
        <begin position="18"/>
        <end position="68"/>
    </location>
</feature>
<dbReference type="SUPFAM" id="SSF46955">
    <property type="entry name" value="Putative DNA-binding domain"/>
    <property type="match status" value="1"/>
</dbReference>